<dbReference type="InterPro" id="IPR019734">
    <property type="entry name" value="TPR_rpt"/>
</dbReference>
<gene>
    <name evidence="1" type="ORF">E2F49_11380</name>
</gene>
<name>A0A4R5U9I7_9GAMM</name>
<dbReference type="EMBL" id="SMTG01000004">
    <property type="protein sequence ID" value="TDK30932.1"/>
    <property type="molecule type" value="Genomic_DNA"/>
</dbReference>
<dbReference type="SUPFAM" id="SSF52540">
    <property type="entry name" value="P-loop containing nucleoside triphosphate hydrolases"/>
    <property type="match status" value="1"/>
</dbReference>
<sequence length="709" mass="76139">MAATMRDLAFVRPCAGMSSMSQQIFEALHRGDNAQAVALARRALAAAPDDLEVKRAAALAFRATGDRDAALSTIDAAIAQMPDDAELHFLRAGMLLDIQDVGSAQAALAQTVALDPNQFGAYIVQAQMAVGRNDFDEAERLTKLAARVSPDHHWTLMLQGSLASRRGEHDRALSLLSAASQRAPDDLQVLNALAFAYLAKGHLAFAEQSFRRMLDRTGHTPLRGLLAQIVLQQGRPAEAADEIAALLSDPSQVTPAMQTLAGELELQAGRPERAKPLLQAAFAAHPESHRATNALLLLWEATGNTEDTQATLENALAREPGLDHLWVARLAMAPFGSDEATAIVDRWNAARPDHLPALQAQLALEAGTGAHAASEATARRIAALQPGHGNATQVLFDRLLDRDPPAAVTFAEGLLPSASAQARPMLRRWIGMAQDAAERPADALATWLSLAVEETAQTGAPPVSTPAPASWPDKASVDGARAPAVFLYGPPGSQVDRIANVLQRALPEFRSDRFATAVQDPFQDSNVPARLAEGVFTAEQVAGGWQSQLPARGVGANGAVIDWIPFWDNSWLLALRPQLPQARLLFAVRDPRDMLLEWFAFGAPVTMRITDADSAAEWLAAHLAQIADVIEQDLFPHTVVRTDAPGEDPERLATRFAEALGVPAFPTPPRELLGPDRIPAGRWMAYREVLAGPFAALTPVAVRLGYRQD</sequence>
<accession>A0A4R5U9I7</accession>
<dbReference type="Gene3D" id="3.40.50.300">
    <property type="entry name" value="P-loop containing nucleotide triphosphate hydrolases"/>
    <property type="match status" value="1"/>
</dbReference>
<dbReference type="Gene3D" id="1.25.40.10">
    <property type="entry name" value="Tetratricopeptide repeat domain"/>
    <property type="match status" value="1"/>
</dbReference>
<dbReference type="OrthoDB" id="5965059at2"/>
<reference evidence="1 2" key="1">
    <citation type="submission" date="2019-03" db="EMBL/GenBank/DDBJ databases">
        <title>Luteimonas zhaokaii sp.nov., isolated from the rectal contents of Plateau pika in Yushu, Qinghai Province, China.</title>
        <authorList>
            <person name="Zhang G."/>
        </authorList>
    </citation>
    <scope>NUCLEOTIDE SEQUENCE [LARGE SCALE GENOMIC DNA]</scope>
    <source>
        <strain evidence="1 2">THG-MD21</strain>
    </source>
</reference>
<dbReference type="PANTHER" id="PTHR12558">
    <property type="entry name" value="CELL DIVISION CYCLE 16,23,27"/>
    <property type="match status" value="1"/>
</dbReference>
<protein>
    <submittedName>
        <fullName evidence="1">Tetratricopeptide repeat protein</fullName>
    </submittedName>
</protein>
<evidence type="ECO:0000313" key="1">
    <source>
        <dbReference type="EMBL" id="TDK30932.1"/>
    </source>
</evidence>
<proteinExistence type="predicted"/>
<dbReference type="SMART" id="SM00028">
    <property type="entry name" value="TPR"/>
    <property type="match status" value="7"/>
</dbReference>
<dbReference type="Pfam" id="PF14559">
    <property type="entry name" value="TPR_19"/>
    <property type="match status" value="1"/>
</dbReference>
<dbReference type="SUPFAM" id="SSF48452">
    <property type="entry name" value="TPR-like"/>
    <property type="match status" value="2"/>
</dbReference>
<comment type="caution">
    <text evidence="1">The sequence shown here is derived from an EMBL/GenBank/DDBJ whole genome shotgun (WGS) entry which is preliminary data.</text>
</comment>
<dbReference type="AlphaFoldDB" id="A0A4R5U9I7"/>
<dbReference type="Pfam" id="PF13432">
    <property type="entry name" value="TPR_16"/>
    <property type="match status" value="2"/>
</dbReference>
<dbReference type="PANTHER" id="PTHR12558:SF13">
    <property type="entry name" value="CELL DIVISION CYCLE PROTEIN 27 HOMOLOG"/>
    <property type="match status" value="1"/>
</dbReference>
<keyword evidence="2" id="KW-1185">Reference proteome</keyword>
<evidence type="ECO:0000313" key="2">
    <source>
        <dbReference type="Proteomes" id="UP000295543"/>
    </source>
</evidence>
<organism evidence="1 2">
    <name type="scientific">Luteimonas terrae</name>
    <dbReference type="NCBI Taxonomy" id="1530191"/>
    <lineage>
        <taxon>Bacteria</taxon>
        <taxon>Pseudomonadati</taxon>
        <taxon>Pseudomonadota</taxon>
        <taxon>Gammaproteobacteria</taxon>
        <taxon>Lysobacterales</taxon>
        <taxon>Lysobacteraceae</taxon>
        <taxon>Luteimonas</taxon>
    </lineage>
</organism>
<dbReference type="InterPro" id="IPR027417">
    <property type="entry name" value="P-loop_NTPase"/>
</dbReference>
<dbReference type="Proteomes" id="UP000295543">
    <property type="component" value="Unassembled WGS sequence"/>
</dbReference>
<dbReference type="InterPro" id="IPR011990">
    <property type="entry name" value="TPR-like_helical_dom_sf"/>
</dbReference>